<dbReference type="InterPro" id="IPR050356">
    <property type="entry name" value="SulA_CellDiv_inhibitor"/>
</dbReference>
<evidence type="ECO:0000313" key="3">
    <source>
        <dbReference type="EMBL" id="GMG86665.1"/>
    </source>
</evidence>
<evidence type="ECO:0000256" key="1">
    <source>
        <dbReference type="ARBA" id="ARBA00022763"/>
    </source>
</evidence>
<dbReference type="NCBIfam" id="NF033429">
    <property type="entry name" value="ImuA_translesion"/>
    <property type="match status" value="1"/>
</dbReference>
<dbReference type="PANTHER" id="PTHR35369">
    <property type="entry name" value="BLR3025 PROTEIN-RELATED"/>
    <property type="match status" value="1"/>
</dbReference>
<gene>
    <name evidence="3" type="ORF">MNKW57_09860</name>
</gene>
<dbReference type="SUPFAM" id="SSF52540">
    <property type="entry name" value="P-loop containing nucleoside triphosphate hydrolases"/>
    <property type="match status" value="1"/>
</dbReference>
<dbReference type="PIRSF" id="PIRSF037290">
    <property type="entry name" value="UCP037290"/>
    <property type="match status" value="1"/>
</dbReference>
<dbReference type="EMBL" id="BSYJ01000002">
    <property type="protein sequence ID" value="GMG86665.1"/>
    <property type="molecule type" value="Genomic_DNA"/>
</dbReference>
<dbReference type="InterPro" id="IPR047610">
    <property type="entry name" value="ImuA_translesion"/>
</dbReference>
<name>A0ABQ6LX54_9GAMM</name>
<dbReference type="Proteomes" id="UP001224392">
    <property type="component" value="Unassembled WGS sequence"/>
</dbReference>
<evidence type="ECO:0000313" key="4">
    <source>
        <dbReference type="Proteomes" id="UP001224392"/>
    </source>
</evidence>
<dbReference type="PANTHER" id="PTHR35369:SF3">
    <property type="entry name" value="TRANSLESION DNA SYNTHESIS-ASSOCIATED PROTEIN IMUA"/>
    <property type="match status" value="1"/>
</dbReference>
<keyword evidence="4" id="KW-1185">Reference proteome</keyword>
<evidence type="ECO:0008006" key="5">
    <source>
        <dbReference type="Google" id="ProtNLM"/>
    </source>
</evidence>
<dbReference type="RefSeq" id="WP_285763223.1">
    <property type="nucleotide sequence ID" value="NZ_BSYJ01000002.1"/>
</dbReference>
<dbReference type="Pfam" id="PF03846">
    <property type="entry name" value="SulA"/>
    <property type="match status" value="1"/>
</dbReference>
<dbReference type="InterPro" id="IPR004596">
    <property type="entry name" value="Cell_div_suppressor_SulA"/>
</dbReference>
<reference evidence="3 4" key="1">
    <citation type="submission" date="2023-04" db="EMBL/GenBank/DDBJ databases">
        <title>Marinobulbifer ophiurae gen. nov., sp. Nov., isolate from tissue of brittle star Ophioplocus japonicus.</title>
        <authorList>
            <person name="Kawano K."/>
            <person name="Sawayama S."/>
            <person name="Nakagawa S."/>
        </authorList>
    </citation>
    <scope>NUCLEOTIDE SEQUENCE [LARGE SCALE GENOMIC DNA]</scope>
    <source>
        <strain evidence="3 4">NKW57</strain>
    </source>
</reference>
<dbReference type="InterPro" id="IPR017166">
    <property type="entry name" value="UCP037290"/>
</dbReference>
<organism evidence="3 4">
    <name type="scientific">Biformimicrobium ophioploci</name>
    <dbReference type="NCBI Taxonomy" id="3036711"/>
    <lineage>
        <taxon>Bacteria</taxon>
        <taxon>Pseudomonadati</taxon>
        <taxon>Pseudomonadota</taxon>
        <taxon>Gammaproteobacteria</taxon>
        <taxon>Cellvibrionales</taxon>
        <taxon>Microbulbiferaceae</taxon>
        <taxon>Biformimicrobium</taxon>
    </lineage>
</organism>
<protein>
    <recommendedName>
        <fullName evidence="5">Translesion DNA synthesis-associated protein ImuA</fullName>
    </recommendedName>
</protein>
<proteinExistence type="predicted"/>
<feature type="region of interest" description="Disordered" evidence="2">
    <location>
        <begin position="19"/>
        <end position="42"/>
    </location>
</feature>
<dbReference type="Gene3D" id="3.40.50.300">
    <property type="entry name" value="P-loop containing nucleotide triphosphate hydrolases"/>
    <property type="match status" value="1"/>
</dbReference>
<sequence>MKNLSQNNKLAQILQRPDIWQAGKDGSGTPADSQTRGPSTGHHLLNCALANKGWPKHGSTELLIETEGSGIGVGELSLLSPLLAELTQQQKTVVFVNPPKKLNPGALAVAGVRIEHILILQPKNNRDELWAIEQSLRSGCVAALINWQGEQHLTDRDLRRLQVAAKENHCLHFHIRPAAYGQSPSPAPLRINLGKIPGHMKIEVLKQAGGPSGQVVYLPRGIHRTDKRKPVAAQPQQQQSARVVSVTSGRKVALPQQKQAGGLGLWH</sequence>
<comment type="caution">
    <text evidence="3">The sequence shown here is derived from an EMBL/GenBank/DDBJ whole genome shotgun (WGS) entry which is preliminary data.</text>
</comment>
<dbReference type="InterPro" id="IPR027417">
    <property type="entry name" value="P-loop_NTPase"/>
</dbReference>
<accession>A0ABQ6LX54</accession>
<evidence type="ECO:0000256" key="2">
    <source>
        <dbReference type="SAM" id="MobiDB-lite"/>
    </source>
</evidence>
<keyword evidence="1" id="KW-0227">DNA damage</keyword>